<dbReference type="InterPro" id="IPR047854">
    <property type="entry name" value="RFC_lid"/>
</dbReference>
<dbReference type="FunFam" id="1.20.272.10:FF:000011">
    <property type="entry name" value="Replication factor C subunit 2"/>
    <property type="match status" value="1"/>
</dbReference>
<dbReference type="GO" id="GO:0005524">
    <property type="term" value="F:ATP binding"/>
    <property type="evidence" value="ECO:0007669"/>
    <property type="project" value="UniProtKB-KW"/>
</dbReference>
<organism evidence="10 11">
    <name type="scientific">Rhizoctonia solani</name>
    <dbReference type="NCBI Taxonomy" id="456999"/>
    <lineage>
        <taxon>Eukaryota</taxon>
        <taxon>Fungi</taxon>
        <taxon>Dikarya</taxon>
        <taxon>Basidiomycota</taxon>
        <taxon>Agaricomycotina</taxon>
        <taxon>Agaricomycetes</taxon>
        <taxon>Cantharellales</taxon>
        <taxon>Ceratobasidiaceae</taxon>
        <taxon>Rhizoctonia</taxon>
    </lineage>
</organism>
<proteinExistence type="inferred from homology"/>
<feature type="region of interest" description="Disordered" evidence="8">
    <location>
        <begin position="483"/>
        <end position="507"/>
    </location>
</feature>
<dbReference type="Proteomes" id="UP000650582">
    <property type="component" value="Unassembled WGS sequence"/>
</dbReference>
<gene>
    <name evidence="10" type="ORF">RHS04_02372</name>
</gene>
<dbReference type="GO" id="GO:0016887">
    <property type="term" value="F:ATP hydrolysis activity"/>
    <property type="evidence" value="ECO:0007669"/>
    <property type="project" value="InterPro"/>
</dbReference>
<dbReference type="CDD" id="cd00009">
    <property type="entry name" value="AAA"/>
    <property type="match status" value="1"/>
</dbReference>
<dbReference type="PANTHER" id="PTHR11669">
    <property type="entry name" value="REPLICATION FACTOR C / DNA POLYMERASE III GAMMA-TAU SUBUNIT"/>
    <property type="match status" value="1"/>
</dbReference>
<dbReference type="SMART" id="SM00382">
    <property type="entry name" value="AAA"/>
    <property type="match status" value="1"/>
</dbReference>
<evidence type="ECO:0000256" key="3">
    <source>
        <dbReference type="ARBA" id="ARBA00022705"/>
    </source>
</evidence>
<feature type="domain" description="SAP" evidence="9">
    <location>
        <begin position="381"/>
        <end position="415"/>
    </location>
</feature>
<dbReference type="Pfam" id="PF21960">
    <property type="entry name" value="RCF1-5-like_lid"/>
    <property type="match status" value="1"/>
</dbReference>
<evidence type="ECO:0000256" key="7">
    <source>
        <dbReference type="ARBA" id="ARBA00040745"/>
    </source>
</evidence>
<evidence type="ECO:0000313" key="11">
    <source>
        <dbReference type="Proteomes" id="UP000650582"/>
    </source>
</evidence>
<dbReference type="Pfam" id="PF00004">
    <property type="entry name" value="AAA"/>
    <property type="match status" value="1"/>
</dbReference>
<dbReference type="InterPro" id="IPR036361">
    <property type="entry name" value="SAP_dom_sf"/>
</dbReference>
<dbReference type="Pfam" id="PF02037">
    <property type="entry name" value="SAP"/>
    <property type="match status" value="1"/>
</dbReference>
<dbReference type="InterPro" id="IPR008921">
    <property type="entry name" value="DNA_pol3_clamp-load_cplx_C"/>
</dbReference>
<dbReference type="GO" id="GO:0003689">
    <property type="term" value="F:DNA clamp loader activity"/>
    <property type="evidence" value="ECO:0007669"/>
    <property type="project" value="TreeGrafter"/>
</dbReference>
<feature type="compositionally biased region" description="Low complexity" evidence="8">
    <location>
        <begin position="947"/>
        <end position="956"/>
    </location>
</feature>
<dbReference type="EMBL" id="JACYCC010000035">
    <property type="protein sequence ID" value="KAF8682611.1"/>
    <property type="molecule type" value="Genomic_DNA"/>
</dbReference>
<comment type="caution">
    <text evidence="10">The sequence shown here is derived from an EMBL/GenBank/DDBJ whole genome shotgun (WGS) entry which is preliminary data.</text>
</comment>
<dbReference type="SUPFAM" id="SSF52540">
    <property type="entry name" value="P-loop containing nucleoside triphosphate hydrolases"/>
    <property type="match status" value="1"/>
</dbReference>
<keyword evidence="3" id="KW-0235">DNA replication</keyword>
<dbReference type="SUPFAM" id="SSF68906">
    <property type="entry name" value="SAP domain"/>
    <property type="match status" value="1"/>
</dbReference>
<comment type="similarity">
    <text evidence="2">Belongs to the activator 1 small subunits family.</text>
</comment>
<dbReference type="GO" id="GO:0005663">
    <property type="term" value="C:DNA replication factor C complex"/>
    <property type="evidence" value="ECO:0007669"/>
    <property type="project" value="TreeGrafter"/>
</dbReference>
<feature type="compositionally biased region" description="Polar residues" evidence="8">
    <location>
        <begin position="412"/>
        <end position="432"/>
    </location>
</feature>
<dbReference type="AlphaFoldDB" id="A0A8H7HCT1"/>
<evidence type="ECO:0000256" key="8">
    <source>
        <dbReference type="SAM" id="MobiDB-lite"/>
    </source>
</evidence>
<keyword evidence="6" id="KW-0539">Nucleus</keyword>
<dbReference type="InterPro" id="IPR013748">
    <property type="entry name" value="Rep_factorC_C"/>
</dbReference>
<dbReference type="Gene3D" id="3.40.50.300">
    <property type="entry name" value="P-loop containing nucleotide triphosphate hydrolases"/>
    <property type="match status" value="1"/>
</dbReference>
<name>A0A8H7HCT1_9AGAM</name>
<dbReference type="GO" id="GO:0003677">
    <property type="term" value="F:DNA binding"/>
    <property type="evidence" value="ECO:0007669"/>
    <property type="project" value="InterPro"/>
</dbReference>
<feature type="compositionally biased region" description="Low complexity" evidence="8">
    <location>
        <begin position="488"/>
        <end position="497"/>
    </location>
</feature>
<reference evidence="10" key="1">
    <citation type="submission" date="2020-09" db="EMBL/GenBank/DDBJ databases">
        <title>Comparative genome analyses of four rice-infecting Rhizoctonia solani isolates reveal extensive enrichment of homogalacturonan modification genes.</title>
        <authorList>
            <person name="Lee D.-Y."/>
            <person name="Jeon J."/>
            <person name="Kim K.-T."/>
            <person name="Cheong K."/>
            <person name="Song H."/>
            <person name="Choi G."/>
            <person name="Ko J."/>
            <person name="Opiyo S.O."/>
            <person name="Zuo S."/>
            <person name="Madhav S."/>
            <person name="Lee Y.-H."/>
            <person name="Wang G.-L."/>
        </authorList>
    </citation>
    <scope>NUCLEOTIDE SEQUENCE</scope>
    <source>
        <strain evidence="10">AG1-IA YN-7</strain>
    </source>
</reference>
<evidence type="ECO:0000256" key="4">
    <source>
        <dbReference type="ARBA" id="ARBA00022741"/>
    </source>
</evidence>
<dbReference type="GO" id="GO:0031391">
    <property type="term" value="C:Elg1 RFC-like complex"/>
    <property type="evidence" value="ECO:0007669"/>
    <property type="project" value="UniProtKB-ARBA"/>
</dbReference>
<dbReference type="Gene3D" id="1.10.8.60">
    <property type="match status" value="1"/>
</dbReference>
<dbReference type="InterPro" id="IPR050238">
    <property type="entry name" value="DNA_Rep/Repair_Clamp_Loader"/>
</dbReference>
<keyword evidence="10" id="KW-0378">Hydrolase</keyword>
<keyword evidence="5" id="KW-0067">ATP-binding</keyword>
<evidence type="ECO:0000256" key="1">
    <source>
        <dbReference type="ARBA" id="ARBA00004123"/>
    </source>
</evidence>
<dbReference type="GO" id="GO:0006281">
    <property type="term" value="P:DNA repair"/>
    <property type="evidence" value="ECO:0007669"/>
    <property type="project" value="TreeGrafter"/>
</dbReference>
<evidence type="ECO:0000259" key="9">
    <source>
        <dbReference type="PROSITE" id="PS50800"/>
    </source>
</evidence>
<dbReference type="CDD" id="cd18140">
    <property type="entry name" value="HLD_clamp_RFC"/>
    <property type="match status" value="1"/>
</dbReference>
<dbReference type="Gene3D" id="1.10.720.30">
    <property type="entry name" value="SAP domain"/>
    <property type="match status" value="1"/>
</dbReference>
<evidence type="ECO:0000256" key="2">
    <source>
        <dbReference type="ARBA" id="ARBA00005378"/>
    </source>
</evidence>
<evidence type="ECO:0000313" key="10">
    <source>
        <dbReference type="EMBL" id="KAF8682611.1"/>
    </source>
</evidence>
<dbReference type="InterPro" id="IPR003034">
    <property type="entry name" value="SAP_dom"/>
</dbReference>
<dbReference type="InterPro" id="IPR003959">
    <property type="entry name" value="ATPase_AAA_core"/>
</dbReference>
<dbReference type="GO" id="GO:0006271">
    <property type="term" value="P:DNA strand elongation involved in DNA replication"/>
    <property type="evidence" value="ECO:0007669"/>
    <property type="project" value="UniProtKB-ARBA"/>
</dbReference>
<feature type="region of interest" description="Disordered" evidence="8">
    <location>
        <begin position="930"/>
        <end position="956"/>
    </location>
</feature>
<dbReference type="InterPro" id="IPR027417">
    <property type="entry name" value="P-loop_NTPase"/>
</dbReference>
<dbReference type="PROSITE" id="PS50800">
    <property type="entry name" value="SAP"/>
    <property type="match status" value="1"/>
</dbReference>
<accession>A0A8H7HCT1</accession>
<evidence type="ECO:0000256" key="6">
    <source>
        <dbReference type="ARBA" id="ARBA00023242"/>
    </source>
</evidence>
<keyword evidence="4" id="KW-0547">Nucleotide-binding</keyword>
<feature type="region of interest" description="Disordered" evidence="8">
    <location>
        <begin position="395"/>
        <end position="432"/>
    </location>
</feature>
<dbReference type="Gene3D" id="1.20.272.10">
    <property type="match status" value="1"/>
</dbReference>
<dbReference type="InterPro" id="IPR003593">
    <property type="entry name" value="AAA+_ATPase"/>
</dbReference>
<sequence>MFLKSSAKKDVQKNVVDPALQPWVEKYRPQTIEDVSAQEHAVAVLRKTLTSTNLPHMLFYGPPGTGKTSTILALSRQLFGPELFRTRVLELNASDERGISIVREKIKNFARQTPRAAEANSKYPCPPYKIIILDEADSMTQDAQAALRRIMENYAKITRFCLVCNYVTRIIEPLASRCSKFRFHPLDVSSTRSRLEHIVKLENIDISPEAVTALISTSDGDLRRSITYLQSAARLSASQEPSPSISASDIQEIAGVVPDAVMNRFSSAVGIELPDEGMDIDRAKDIDGIRDEVNRIMQEGFSVAQLLSQLHDIVILHNTITSKQKTACAAVFAAADKALCDGADEELQLLEIGLGAAIRVPQCRSRSLASTVLLPKSPEKWQEYTVAQLRTEAKQRGLATGGSKSKLVQRLASHNQTNERPSTSVESPSTAHISARQRWISTGSYSQAEPSGDKFKARFSRNLDVKIPTTPEPIDEGPVIPFLAQKFDSPPSESASPPQEPPSDAPKVVTVASAATHVGGGPSHAIHEATDAHSLESEAGSQPMGIKGLLEEFGLSLNFNFKDTANDTASEFLKPVASGISIPNLGKDETNIKDAQRELNQEEKQGLWVLGGIVLAPEQVAAWRLTYTRIIELFLTTMSSALSPRGRSTASATRGVRFLPESHQRILDLPTWRRPVGPEVQGVEYEVSAKAHRGMMAIRFAVSKFRFGFLDDRGFQGHCAQLLSNEQLAYWWSKLAQSDQSLVENLSTRSLRADASYFCEALAEISDRFGSQAVVDRLLPLVIPVISSWSNSGKLVSVDEANATAAAASKGKKAGNALGEARAHYFQEYCRRKTHFETYDDPGLKEIGTMTRLKESLTIPSQYRPILMIRGNTVVVGKTTDGSHVTISIGSGIGPSKVVARELAAEAAVKNWHTVESYMEAWGMTKTVEQVEEPKPLRERKRRRGGAPKAGAVLHN</sequence>
<dbReference type="PANTHER" id="PTHR11669:SF20">
    <property type="entry name" value="REPLICATION FACTOR C SUBUNIT 4"/>
    <property type="match status" value="1"/>
</dbReference>
<dbReference type="FunFam" id="3.40.50.300:FF:000237">
    <property type="entry name" value="replication factor C subunit 4"/>
    <property type="match status" value="1"/>
</dbReference>
<evidence type="ECO:0000256" key="5">
    <source>
        <dbReference type="ARBA" id="ARBA00022840"/>
    </source>
</evidence>
<dbReference type="Pfam" id="PF08542">
    <property type="entry name" value="Rep_fac_C"/>
    <property type="match status" value="1"/>
</dbReference>
<protein>
    <recommendedName>
        <fullName evidence="7">Replication factor C subunit 2</fullName>
    </recommendedName>
</protein>
<dbReference type="SMART" id="SM00513">
    <property type="entry name" value="SAP"/>
    <property type="match status" value="1"/>
</dbReference>
<comment type="subcellular location">
    <subcellularLocation>
        <location evidence="1">Nucleus</location>
    </subcellularLocation>
</comment>
<dbReference type="GO" id="GO:0005634">
    <property type="term" value="C:nucleus"/>
    <property type="evidence" value="ECO:0007669"/>
    <property type="project" value="UniProtKB-SubCell"/>
</dbReference>
<dbReference type="SUPFAM" id="SSF48019">
    <property type="entry name" value="post-AAA+ oligomerization domain-like"/>
    <property type="match status" value="1"/>
</dbReference>